<accession>A0A1Y2C023</accession>
<dbReference type="EMBL" id="MCGO01000035">
    <property type="protein sequence ID" value="ORY40361.1"/>
    <property type="molecule type" value="Genomic_DNA"/>
</dbReference>
<dbReference type="Proteomes" id="UP000193642">
    <property type="component" value="Unassembled WGS sequence"/>
</dbReference>
<proteinExistence type="predicted"/>
<evidence type="ECO:0000256" key="1">
    <source>
        <dbReference type="SAM" id="MobiDB-lite"/>
    </source>
</evidence>
<protein>
    <submittedName>
        <fullName evidence="2">Uncharacterized protein</fullName>
    </submittedName>
</protein>
<comment type="caution">
    <text evidence="2">The sequence shown here is derived from an EMBL/GenBank/DDBJ whole genome shotgun (WGS) entry which is preliminary data.</text>
</comment>
<feature type="compositionally biased region" description="Polar residues" evidence="1">
    <location>
        <begin position="79"/>
        <end position="104"/>
    </location>
</feature>
<name>A0A1Y2C023_9FUNG</name>
<evidence type="ECO:0000313" key="2">
    <source>
        <dbReference type="EMBL" id="ORY40361.1"/>
    </source>
</evidence>
<feature type="compositionally biased region" description="Low complexity" evidence="1">
    <location>
        <begin position="163"/>
        <end position="178"/>
    </location>
</feature>
<feature type="region of interest" description="Disordered" evidence="1">
    <location>
        <begin position="77"/>
        <end position="181"/>
    </location>
</feature>
<evidence type="ECO:0000313" key="3">
    <source>
        <dbReference type="Proteomes" id="UP000193642"/>
    </source>
</evidence>
<reference evidence="2 3" key="1">
    <citation type="submission" date="2016-07" db="EMBL/GenBank/DDBJ databases">
        <title>Pervasive Adenine N6-methylation of Active Genes in Fungi.</title>
        <authorList>
            <consortium name="DOE Joint Genome Institute"/>
            <person name="Mondo S.J."/>
            <person name="Dannebaum R.O."/>
            <person name="Kuo R.C."/>
            <person name="Labutti K."/>
            <person name="Haridas S."/>
            <person name="Kuo A."/>
            <person name="Salamov A."/>
            <person name="Ahrendt S.R."/>
            <person name="Lipzen A."/>
            <person name="Sullivan W."/>
            <person name="Andreopoulos W.B."/>
            <person name="Clum A."/>
            <person name="Lindquist E."/>
            <person name="Daum C."/>
            <person name="Ramamoorthy G.K."/>
            <person name="Gryganskyi A."/>
            <person name="Culley D."/>
            <person name="Magnuson J.K."/>
            <person name="James T.Y."/>
            <person name="O'Malley M.A."/>
            <person name="Stajich J.E."/>
            <person name="Spatafora J.W."/>
            <person name="Visel A."/>
            <person name="Grigoriev I.V."/>
        </authorList>
    </citation>
    <scope>NUCLEOTIDE SEQUENCE [LARGE SCALE GENOMIC DNA]</scope>
    <source>
        <strain evidence="2 3">JEL800</strain>
    </source>
</reference>
<organism evidence="2 3">
    <name type="scientific">Rhizoclosmatium globosum</name>
    <dbReference type="NCBI Taxonomy" id="329046"/>
    <lineage>
        <taxon>Eukaryota</taxon>
        <taxon>Fungi</taxon>
        <taxon>Fungi incertae sedis</taxon>
        <taxon>Chytridiomycota</taxon>
        <taxon>Chytridiomycota incertae sedis</taxon>
        <taxon>Chytridiomycetes</taxon>
        <taxon>Chytridiales</taxon>
        <taxon>Chytriomycetaceae</taxon>
        <taxon>Rhizoclosmatium</taxon>
    </lineage>
</organism>
<sequence length="198" mass="21583">MTVGKGDKGPAPSASLPPEERIKAALNEITNKKQMNAVIEATHKAFKRIRELYPESNTIQHRDAPDFQYIIYEDESPSKTKSTVSMSETTAKTTVSVSQQTEPLNQPSTNNQPTSTTSFASSTLPHSNTIPVAPTQNTTTISTFSRLTPNPDAMETDPPVIPQKPTTETQPQQPIPLTRSNHLGTDSCLVVEVAKLEV</sequence>
<keyword evidence="3" id="KW-1185">Reference proteome</keyword>
<feature type="compositionally biased region" description="Polar residues" evidence="1">
    <location>
        <begin position="119"/>
        <end position="148"/>
    </location>
</feature>
<gene>
    <name evidence="2" type="ORF">BCR33DRAFT_362887</name>
</gene>
<feature type="compositionally biased region" description="Low complexity" evidence="1">
    <location>
        <begin position="105"/>
        <end position="118"/>
    </location>
</feature>
<dbReference type="AlphaFoldDB" id="A0A1Y2C023"/>